<keyword evidence="3" id="KW-1185">Reference proteome</keyword>
<dbReference type="Proteomes" id="UP000244926">
    <property type="component" value="Chromosome I"/>
</dbReference>
<dbReference type="EMBL" id="LT993738">
    <property type="protein sequence ID" value="SPN74018.1"/>
    <property type="molecule type" value="Genomic_DNA"/>
</dbReference>
<name>A0A2R8FC98_9CHLA</name>
<evidence type="ECO:0008006" key="4">
    <source>
        <dbReference type="Google" id="ProtNLM"/>
    </source>
</evidence>
<evidence type="ECO:0000313" key="2">
    <source>
        <dbReference type="EMBL" id="SPN74018.1"/>
    </source>
</evidence>
<keyword evidence="1" id="KW-1133">Transmembrane helix</keyword>
<proteinExistence type="predicted"/>
<dbReference type="RefSeq" id="WP_162295479.1">
    <property type="nucleotide sequence ID" value="NZ_LT993738.1"/>
</dbReference>
<feature type="transmembrane region" description="Helical" evidence="1">
    <location>
        <begin position="20"/>
        <end position="41"/>
    </location>
</feature>
<dbReference type="AlphaFoldDB" id="A0A2R8FC98"/>
<keyword evidence="1" id="KW-0472">Membrane</keyword>
<accession>A0A2R8FC98</accession>
<protein>
    <recommendedName>
        <fullName evidence="4">Cell division protein FtsQ</fullName>
    </recommendedName>
</protein>
<evidence type="ECO:0000313" key="3">
    <source>
        <dbReference type="Proteomes" id="UP000244926"/>
    </source>
</evidence>
<sequence length="261" mass="29551">MIRRFLKTLFSPGPQYTLCYAATLIALSTVVCVPIFCWLLLPEISLFKPHPSPIRNLFLVSSTLSRVPPTAIAERLHLFADSPTYLHEFSIKEAESILNALGIFSSLAIEKSPDNKGIIIFYTLHTPIAYVGNRSNMLCNLEGNYFLCQPYFHSLNLPLIFFSEEDLAMKKLPAEKMSLVTILMQELVTESPKIIDLSLSDFYPGEIVVTLSSGNLLRLPTKTLNTALDLYKHIQKSSLIDVENQYIYDLRFPNFLLLKTL</sequence>
<gene>
    <name evidence="2" type="ORF">C10C_0881</name>
</gene>
<evidence type="ECO:0000256" key="1">
    <source>
        <dbReference type="SAM" id="Phobius"/>
    </source>
</evidence>
<reference evidence="3" key="1">
    <citation type="submission" date="2017-11" db="EMBL/GenBank/DDBJ databases">
        <authorList>
            <person name="Seth-Smith MB H."/>
        </authorList>
    </citation>
    <scope>NUCLEOTIDE SEQUENCE [LARGE SCALE GENOMIC DNA]</scope>
</reference>
<dbReference type="KEGG" id="csee:C10C_0881"/>
<keyword evidence="1" id="KW-0812">Transmembrane</keyword>
<organism evidence="2 3">
    <name type="scientific">Chlamydia serpentis</name>
    <dbReference type="NCBI Taxonomy" id="1967782"/>
    <lineage>
        <taxon>Bacteria</taxon>
        <taxon>Pseudomonadati</taxon>
        <taxon>Chlamydiota</taxon>
        <taxon>Chlamydiia</taxon>
        <taxon>Chlamydiales</taxon>
        <taxon>Chlamydiaceae</taxon>
        <taxon>Chlamydia/Chlamydophila group</taxon>
        <taxon>Chlamydia</taxon>
    </lineage>
</organism>